<keyword evidence="1" id="KW-1133">Transmembrane helix</keyword>
<accession>A0A558BUD1</accession>
<keyword evidence="1" id="KW-0472">Membrane</keyword>
<reference evidence="2 3" key="1">
    <citation type="submission" date="2019-07" db="EMBL/GenBank/DDBJ databases">
        <title>Hymenobacter sp. straun FUR1 Genome sequencing and assembly.</title>
        <authorList>
            <person name="Chhetri G."/>
        </authorList>
    </citation>
    <scope>NUCLEOTIDE SEQUENCE [LARGE SCALE GENOMIC DNA]</scope>
    <source>
        <strain evidence="2 3">Fur1</strain>
    </source>
</reference>
<evidence type="ECO:0000313" key="3">
    <source>
        <dbReference type="Proteomes" id="UP000317624"/>
    </source>
</evidence>
<dbReference type="Proteomes" id="UP000317624">
    <property type="component" value="Unassembled WGS sequence"/>
</dbReference>
<dbReference type="RefSeq" id="WP_144847710.1">
    <property type="nucleotide sequence ID" value="NZ_VMRJ01000003.1"/>
</dbReference>
<evidence type="ECO:0000256" key="1">
    <source>
        <dbReference type="SAM" id="Phobius"/>
    </source>
</evidence>
<name>A0A558BUD1_9BACT</name>
<feature type="transmembrane region" description="Helical" evidence="1">
    <location>
        <begin position="203"/>
        <end position="225"/>
    </location>
</feature>
<comment type="caution">
    <text evidence="2">The sequence shown here is derived from an EMBL/GenBank/DDBJ whole genome shotgun (WGS) entry which is preliminary data.</text>
</comment>
<gene>
    <name evidence="2" type="ORF">FNT36_11545</name>
</gene>
<protein>
    <submittedName>
        <fullName evidence="2">Uncharacterized protein</fullName>
    </submittedName>
</protein>
<evidence type="ECO:0000313" key="2">
    <source>
        <dbReference type="EMBL" id="TVT40126.1"/>
    </source>
</evidence>
<proteinExistence type="predicted"/>
<sequence>MSILTASAATQDGPKLIRPAVIELRFSNKKQYIRHVRAYRRALGITKPFNPPKPPTPYSQADSSFSCQVGMIPKGWKDPDMQLRFVLLAKKKIGKNRTVIYWEVKKPNLPSVTDTFTNKLGYRVVDPPHSTVTPPSPDSIQTILSLTDSKEDTSSTSFAAEALTAAAIKDGNNVGLVINPPYPRYTDGSGGPGIPAIPSGFSLLSLGLTLLVGLLAGWGFTRLYLRARR</sequence>
<dbReference type="EMBL" id="VMRJ01000003">
    <property type="protein sequence ID" value="TVT40126.1"/>
    <property type="molecule type" value="Genomic_DNA"/>
</dbReference>
<keyword evidence="3" id="KW-1185">Reference proteome</keyword>
<organism evidence="2 3">
    <name type="scientific">Hymenobacter setariae</name>
    <dbReference type="NCBI Taxonomy" id="2594794"/>
    <lineage>
        <taxon>Bacteria</taxon>
        <taxon>Pseudomonadati</taxon>
        <taxon>Bacteroidota</taxon>
        <taxon>Cytophagia</taxon>
        <taxon>Cytophagales</taxon>
        <taxon>Hymenobacteraceae</taxon>
        <taxon>Hymenobacter</taxon>
    </lineage>
</organism>
<keyword evidence="1" id="KW-0812">Transmembrane</keyword>
<dbReference type="AlphaFoldDB" id="A0A558BUD1"/>